<comment type="similarity">
    <text evidence="1">Belongs to the VgrG protein family.</text>
</comment>
<gene>
    <name evidence="5" type="primary">tssI</name>
    <name evidence="5" type="ORF">FJR48_04100</name>
</gene>
<evidence type="ECO:0000256" key="1">
    <source>
        <dbReference type="ARBA" id="ARBA00005558"/>
    </source>
</evidence>
<dbReference type="InterPro" id="IPR054030">
    <property type="entry name" value="Gp5_Vgr_C"/>
</dbReference>
<accession>A0A5P8NZQ6</accession>
<dbReference type="NCBIfam" id="TIGR01646">
    <property type="entry name" value="vgr_GE"/>
    <property type="match status" value="1"/>
</dbReference>
<sequence length="974" mass="111537">MAVSTLPTVNNSSKITKQLTNKINQRIVTDIVLKTLSNESFSVYRLSGSSEVGETYEFNVSFVSSHAIDIEDIVDTDVKISIKDENSLQIKEIYAKVYKASEDSVVASKYMYKLHVVSPLYYLKFNKRYEIYHDKKASDIITEIFNRYGSVLNIRLENKIDSEKIPLREYTTQYNQSDLEFIEMLCKEEGYSLVYHYSSEDKDFFTSAFEFTLCELNEHCKVINHSAVADFNISKKFVPTNVLEDYYDYDKPSLDMKTEFGATLDTEFLKDNSSTKQLRSHLQTHTLRDKLNVQDESLYKDLKRYSQIDAYANMAQSRVIEANTQELFIHDSMAIELHDEKAGKNFEVIITKCEYKIVSPNALEEYIEAEEFSDELEYEVHFEAIPKDVIYKPLQTTHKPKINSIQTAIVSKGTQQSDESANEIDVDEKGRIRVLFHFEQNKETSCYIRVASFYNGDGYGAQFLPRVNSEVLVSFINGDIDKPVVVGSLYNGENKLPYNLPKDKTKSYIRTHSIPAYEEEFGYNEISFEDKRGEEKLYQRAQKDYELEIKNNYKAVIDHDMHSIVGNDETQSINNNYKQTVGNDSTRQIQANDIKVVEKEEVHTINEDKELFVLKDYNTVVEQSKKTIVEKDMIHRVKGILHQYVHKDVKHKLLSNLFIQVGKDYRLDVTQSYHVKSKSEKHTTGTFEILAQDGISLKCGGSVLTVDGSGIHLKAPNVDTASGNGGVEATAVEKVEIEKPVYNKVRVTSLSVDVEKQVDITDILTFTAEVEVYEDDAWVAKTELTDTQKSQVVWAFVKNNDENDKDILTDNPVNDNITEDGLTMTVNVDEENIYKYAHVHCYVADSENEGYAMSELKRYLEVENILPNGGLDENSKVDCQAILNVEDPRADELEQIRWSINDKDKAEFNGKETITHDMNNESTRSVMFNAYIDGSKELMASCELQNTKKVQESSNTTSNEKSSSKNRDIEHDEI</sequence>
<reference evidence="5 6" key="1">
    <citation type="submission" date="2019-09" db="EMBL/GenBank/DDBJ databases">
        <title>Sulfurimonas gotlandica sp. nov., a chemoautotrophic and psychrotolerant epsilonproteobacterium isolated from a pelagic redoxcline, and an emended description of the genus Sulfurimonas.</title>
        <authorList>
            <person name="Wang S."/>
            <person name="Jiang L."/>
            <person name="Shao S."/>
        </authorList>
    </citation>
    <scope>NUCLEOTIDE SEQUENCE [LARGE SCALE GENOMIC DNA]</scope>
    <source>
        <strain evidence="5 6">GYSZ_1</strain>
    </source>
</reference>
<dbReference type="InterPro" id="IPR006531">
    <property type="entry name" value="Gp5/Vgr_OB"/>
</dbReference>
<feature type="domain" description="Gp5/Type VI secretion system Vgr protein OB-fold" evidence="3">
    <location>
        <begin position="425"/>
        <end position="490"/>
    </location>
</feature>
<name>A0A5P8NZQ6_9BACT</name>
<dbReference type="Proteomes" id="UP000326944">
    <property type="component" value="Chromosome"/>
</dbReference>
<proteinExistence type="inferred from homology"/>
<dbReference type="AlphaFoldDB" id="A0A5P8NZQ6"/>
<evidence type="ECO:0000313" key="5">
    <source>
        <dbReference type="EMBL" id="QFR48945.1"/>
    </source>
</evidence>
<protein>
    <submittedName>
        <fullName evidence="5">Type VI secretion system tip protein VgrG</fullName>
    </submittedName>
</protein>
<evidence type="ECO:0000313" key="6">
    <source>
        <dbReference type="Proteomes" id="UP000326944"/>
    </source>
</evidence>
<dbReference type="KEGG" id="sulg:FJR48_04100"/>
<dbReference type="Gene3D" id="2.40.50.230">
    <property type="entry name" value="Gp5 N-terminal domain"/>
    <property type="match status" value="1"/>
</dbReference>
<evidence type="ECO:0000256" key="2">
    <source>
        <dbReference type="SAM" id="MobiDB-lite"/>
    </source>
</evidence>
<dbReference type="InterPro" id="IPR037026">
    <property type="entry name" value="Vgr_OB-fold_dom_sf"/>
</dbReference>
<dbReference type="InterPro" id="IPR017847">
    <property type="entry name" value="T6SS_RhsGE_Vgr_subset"/>
</dbReference>
<dbReference type="NCBIfam" id="TIGR03361">
    <property type="entry name" value="VI_Rhs_Vgr"/>
    <property type="match status" value="1"/>
</dbReference>
<feature type="region of interest" description="Disordered" evidence="2">
    <location>
        <begin position="945"/>
        <end position="974"/>
    </location>
</feature>
<dbReference type="SUPFAM" id="SSF69279">
    <property type="entry name" value="Phage tail proteins"/>
    <property type="match status" value="2"/>
</dbReference>
<evidence type="ECO:0000259" key="4">
    <source>
        <dbReference type="Pfam" id="PF22178"/>
    </source>
</evidence>
<dbReference type="Pfam" id="PF05954">
    <property type="entry name" value="Phage_GPD"/>
    <property type="match status" value="1"/>
</dbReference>
<dbReference type="OrthoDB" id="5315716at2"/>
<dbReference type="InterPro" id="IPR006533">
    <property type="entry name" value="T6SS_Vgr_RhsGE"/>
</dbReference>
<dbReference type="EMBL" id="CP043617">
    <property type="protein sequence ID" value="QFR48945.1"/>
    <property type="molecule type" value="Genomic_DNA"/>
</dbReference>
<evidence type="ECO:0000259" key="3">
    <source>
        <dbReference type="Pfam" id="PF04717"/>
    </source>
</evidence>
<organism evidence="5 6">
    <name type="scientific">Sulfurimonas lithotrophica</name>
    <dbReference type="NCBI Taxonomy" id="2590022"/>
    <lineage>
        <taxon>Bacteria</taxon>
        <taxon>Pseudomonadati</taxon>
        <taxon>Campylobacterota</taxon>
        <taxon>Epsilonproteobacteria</taxon>
        <taxon>Campylobacterales</taxon>
        <taxon>Sulfurimonadaceae</taxon>
        <taxon>Sulfurimonas</taxon>
    </lineage>
</organism>
<dbReference type="SUPFAM" id="SSF69349">
    <property type="entry name" value="Phage fibre proteins"/>
    <property type="match status" value="1"/>
</dbReference>
<dbReference type="SUPFAM" id="SSF69255">
    <property type="entry name" value="gp5 N-terminal domain-like"/>
    <property type="match status" value="1"/>
</dbReference>
<dbReference type="Gene3D" id="3.55.50.10">
    <property type="entry name" value="Baseplate protein-like domains"/>
    <property type="match status" value="1"/>
</dbReference>
<dbReference type="Gene3D" id="2.30.110.50">
    <property type="match status" value="1"/>
</dbReference>
<dbReference type="Pfam" id="PF04717">
    <property type="entry name" value="Phage_base_V"/>
    <property type="match status" value="1"/>
</dbReference>
<feature type="compositionally biased region" description="Basic and acidic residues" evidence="2">
    <location>
        <begin position="962"/>
        <end position="974"/>
    </location>
</feature>
<dbReference type="Pfam" id="PF22178">
    <property type="entry name" value="Gp5_trimer_C"/>
    <property type="match status" value="1"/>
</dbReference>
<feature type="domain" description="Gp5/Type VI secretion system Vgr C-terminal trimerisation" evidence="4">
    <location>
        <begin position="509"/>
        <end position="611"/>
    </location>
</feature>
<feature type="compositionally biased region" description="Low complexity" evidence="2">
    <location>
        <begin position="952"/>
        <end position="961"/>
    </location>
</feature>
<keyword evidence="6" id="KW-1185">Reference proteome</keyword>
<dbReference type="Gene3D" id="4.10.220.110">
    <property type="match status" value="1"/>
</dbReference>